<name>A0A2W5AX57_9CORY</name>
<comment type="caution">
    <text evidence="2">The sequence shown here is derived from an EMBL/GenBank/DDBJ whole genome shotgun (WGS) entry which is preliminary data.</text>
</comment>
<dbReference type="EMBL" id="QFNY01000302">
    <property type="protein sequence ID" value="PZO98303.1"/>
    <property type="molecule type" value="Genomic_DNA"/>
</dbReference>
<protein>
    <submittedName>
        <fullName evidence="2">Uncharacterized protein</fullName>
    </submittedName>
</protein>
<feature type="transmembrane region" description="Helical" evidence="1">
    <location>
        <begin position="20"/>
        <end position="42"/>
    </location>
</feature>
<organism evidence="2 3">
    <name type="scientific">Corynebacterium urealyticum</name>
    <dbReference type="NCBI Taxonomy" id="43771"/>
    <lineage>
        <taxon>Bacteria</taxon>
        <taxon>Bacillati</taxon>
        <taxon>Actinomycetota</taxon>
        <taxon>Actinomycetes</taxon>
        <taxon>Mycobacteriales</taxon>
        <taxon>Corynebacteriaceae</taxon>
        <taxon>Corynebacterium</taxon>
    </lineage>
</organism>
<sequence>LGTVVVGFVLSFAGFKNLIGWIYPVLGYMGLLLIAVMTFAWVRRYKQIAQEADRRLRLVDLWRAGREGEPVGDAQ</sequence>
<evidence type="ECO:0000313" key="3">
    <source>
        <dbReference type="Proteomes" id="UP000249451"/>
    </source>
</evidence>
<reference evidence="2 3" key="1">
    <citation type="submission" date="2017-11" db="EMBL/GenBank/DDBJ databases">
        <title>Infants hospitalized years apart are colonized by the same room-sourced microbial strains.</title>
        <authorList>
            <person name="Brooks B."/>
            <person name="Olm M.R."/>
            <person name="Firek B.A."/>
            <person name="Baker R."/>
            <person name="Thomas B.C."/>
            <person name="Morowitz M.J."/>
            <person name="Banfield J.F."/>
        </authorList>
    </citation>
    <scope>NUCLEOTIDE SEQUENCE [LARGE SCALE GENOMIC DNA]</scope>
    <source>
        <strain evidence="2">S2_012_000_R3_87</strain>
    </source>
</reference>
<evidence type="ECO:0000256" key="1">
    <source>
        <dbReference type="SAM" id="Phobius"/>
    </source>
</evidence>
<evidence type="ECO:0000313" key="2">
    <source>
        <dbReference type="EMBL" id="PZO98303.1"/>
    </source>
</evidence>
<accession>A0A2W5AX57</accession>
<keyword evidence="1" id="KW-1133">Transmembrane helix</keyword>
<dbReference type="Proteomes" id="UP000249451">
    <property type="component" value="Unassembled WGS sequence"/>
</dbReference>
<gene>
    <name evidence="2" type="ORF">DI609_11010</name>
</gene>
<proteinExistence type="predicted"/>
<keyword evidence="1" id="KW-0812">Transmembrane</keyword>
<feature type="non-terminal residue" evidence="2">
    <location>
        <position position="1"/>
    </location>
</feature>
<keyword evidence="1" id="KW-0472">Membrane</keyword>
<dbReference type="AlphaFoldDB" id="A0A2W5AX57"/>